<accession>A0A7C9FEG4</accession>
<name>A0A7C9FEG4_9BACT</name>
<evidence type="ECO:0000259" key="2">
    <source>
        <dbReference type="Pfam" id="PF06439"/>
    </source>
</evidence>
<sequence>MKSLLLWFSIIQLSSLTLSAQPSKSRGEWTSLFNGKNLKGWETYLDAPYTQDKSAKRVPIGLNKDPNRVFSVVKVDGEPALRISGETFGGINTLADFENYHLRLEFKWGELQWPPKLGQPRDSGLLYYSGGAHGTPMLWMESFEFQIQEGDTGDYWGVMNVATDIPARKNEKGKYVYSPGSPLLLFQDKTPNGRSCLKYPDAEKPTGQWNVVDLYCVGDTCVHVINGTVNMVLLNTRHLVNGKMEPLTQGKIQIQSEGAEVYYRNIQVRSIGQLPAGLLE</sequence>
<protein>
    <submittedName>
        <fullName evidence="3">DUF1080 domain-containing protein</fullName>
    </submittedName>
</protein>
<reference evidence="3 4" key="1">
    <citation type="submission" date="2019-10" db="EMBL/GenBank/DDBJ databases">
        <title>Draft Genome Sequence of Cytophagaceae sp. SJW1-29.</title>
        <authorList>
            <person name="Choi A."/>
        </authorList>
    </citation>
    <scope>NUCLEOTIDE SEQUENCE [LARGE SCALE GENOMIC DNA]</scope>
    <source>
        <strain evidence="3 4">SJW1-29</strain>
    </source>
</reference>
<evidence type="ECO:0000256" key="1">
    <source>
        <dbReference type="SAM" id="SignalP"/>
    </source>
</evidence>
<dbReference type="Pfam" id="PF06439">
    <property type="entry name" value="3keto-disac_hyd"/>
    <property type="match status" value="1"/>
</dbReference>
<keyword evidence="1" id="KW-0732">Signal</keyword>
<dbReference type="RefSeq" id="WP_152763033.1">
    <property type="nucleotide sequence ID" value="NZ_WHLY01000002.1"/>
</dbReference>
<evidence type="ECO:0000313" key="3">
    <source>
        <dbReference type="EMBL" id="MPR35727.1"/>
    </source>
</evidence>
<dbReference type="InterPro" id="IPR010496">
    <property type="entry name" value="AL/BT2_dom"/>
</dbReference>
<dbReference type="Proteomes" id="UP000479293">
    <property type="component" value="Unassembled WGS sequence"/>
</dbReference>
<feature type="signal peptide" evidence="1">
    <location>
        <begin position="1"/>
        <end position="20"/>
    </location>
</feature>
<dbReference type="EMBL" id="WHLY01000002">
    <property type="protein sequence ID" value="MPR35727.1"/>
    <property type="molecule type" value="Genomic_DNA"/>
</dbReference>
<dbReference type="AlphaFoldDB" id="A0A7C9FEG4"/>
<evidence type="ECO:0000313" key="4">
    <source>
        <dbReference type="Proteomes" id="UP000479293"/>
    </source>
</evidence>
<proteinExistence type="predicted"/>
<gene>
    <name evidence="3" type="ORF">GBK04_20820</name>
</gene>
<keyword evidence="4" id="KW-1185">Reference proteome</keyword>
<comment type="caution">
    <text evidence="3">The sequence shown here is derived from an EMBL/GenBank/DDBJ whole genome shotgun (WGS) entry which is preliminary data.</text>
</comment>
<dbReference type="Gene3D" id="2.60.120.560">
    <property type="entry name" value="Exo-inulinase, domain 1"/>
    <property type="match status" value="1"/>
</dbReference>
<organism evidence="3 4">
    <name type="scientific">Salmonirosea aquatica</name>
    <dbReference type="NCBI Taxonomy" id="2654236"/>
    <lineage>
        <taxon>Bacteria</taxon>
        <taxon>Pseudomonadati</taxon>
        <taxon>Bacteroidota</taxon>
        <taxon>Cytophagia</taxon>
        <taxon>Cytophagales</taxon>
        <taxon>Spirosomataceae</taxon>
        <taxon>Salmonirosea</taxon>
    </lineage>
</organism>
<feature type="domain" description="3-keto-alpha-glucoside-1,2-lyase/3-keto-2-hydroxy-glucal hydratase" evidence="2">
    <location>
        <begin position="28"/>
        <end position="269"/>
    </location>
</feature>
<dbReference type="GO" id="GO:0016787">
    <property type="term" value="F:hydrolase activity"/>
    <property type="evidence" value="ECO:0007669"/>
    <property type="project" value="InterPro"/>
</dbReference>
<feature type="chain" id="PRO_5028855760" evidence="1">
    <location>
        <begin position="21"/>
        <end position="280"/>
    </location>
</feature>